<dbReference type="RefSeq" id="WP_150069601.1">
    <property type="nucleotide sequence ID" value="NZ_VWPH01000014.1"/>
</dbReference>
<organism evidence="9 10">
    <name type="scientific">Saccharopolyspora hirsuta</name>
    <dbReference type="NCBI Taxonomy" id="1837"/>
    <lineage>
        <taxon>Bacteria</taxon>
        <taxon>Bacillati</taxon>
        <taxon>Actinomycetota</taxon>
        <taxon>Actinomycetes</taxon>
        <taxon>Pseudonocardiales</taxon>
        <taxon>Pseudonocardiaceae</taxon>
        <taxon>Saccharopolyspora</taxon>
    </lineage>
</organism>
<evidence type="ECO:0000256" key="4">
    <source>
        <dbReference type="ARBA" id="ARBA00011738"/>
    </source>
</evidence>
<dbReference type="GO" id="GO:0002953">
    <property type="term" value="F:5'-deoxynucleotidase activity"/>
    <property type="evidence" value="ECO:0007669"/>
    <property type="project" value="UniProtKB-EC"/>
</dbReference>
<protein>
    <recommendedName>
        <fullName evidence="5">5'-deoxynucleotidase</fullName>
        <ecNumber evidence="5">3.1.3.89</ecNumber>
    </recommendedName>
</protein>
<dbReference type="SMART" id="SM00471">
    <property type="entry name" value="HDc"/>
    <property type="match status" value="1"/>
</dbReference>
<dbReference type="SUPFAM" id="SSF109604">
    <property type="entry name" value="HD-domain/PDEase-like"/>
    <property type="match status" value="1"/>
</dbReference>
<evidence type="ECO:0000313" key="10">
    <source>
        <dbReference type="Proteomes" id="UP000323946"/>
    </source>
</evidence>
<name>A0A5M7BGX6_SACHI</name>
<dbReference type="PANTHER" id="PTHR11845">
    <property type="entry name" value="5'-DEOXYNUCLEOTIDASE HDDC2"/>
    <property type="match status" value="1"/>
</dbReference>
<dbReference type="InterPro" id="IPR039356">
    <property type="entry name" value="YfbR/HDDC2"/>
</dbReference>
<feature type="domain" description="HD/PDEase" evidence="8">
    <location>
        <begin position="33"/>
        <end position="147"/>
    </location>
</feature>
<keyword evidence="7" id="KW-0378">Hydrolase</keyword>
<evidence type="ECO:0000256" key="3">
    <source>
        <dbReference type="ARBA" id="ARBA00001941"/>
    </source>
</evidence>
<evidence type="ECO:0000256" key="1">
    <source>
        <dbReference type="ARBA" id="ARBA00001638"/>
    </source>
</evidence>
<evidence type="ECO:0000313" key="9">
    <source>
        <dbReference type="EMBL" id="KAA5828679.1"/>
    </source>
</evidence>
<dbReference type="Pfam" id="PF13023">
    <property type="entry name" value="HD_3"/>
    <property type="match status" value="1"/>
</dbReference>
<dbReference type="EMBL" id="VWPH01000014">
    <property type="protein sequence ID" value="KAA5828679.1"/>
    <property type="molecule type" value="Genomic_DNA"/>
</dbReference>
<dbReference type="InterPro" id="IPR006674">
    <property type="entry name" value="HD_domain"/>
</dbReference>
<dbReference type="Proteomes" id="UP000323946">
    <property type="component" value="Unassembled WGS sequence"/>
</dbReference>
<accession>A0A5M7BGX6</accession>
<evidence type="ECO:0000256" key="6">
    <source>
        <dbReference type="ARBA" id="ARBA00022723"/>
    </source>
</evidence>
<dbReference type="SMR" id="A0A5M7BGX6"/>
<evidence type="ECO:0000256" key="7">
    <source>
        <dbReference type="ARBA" id="ARBA00022801"/>
    </source>
</evidence>
<dbReference type="GO" id="GO:0046872">
    <property type="term" value="F:metal ion binding"/>
    <property type="evidence" value="ECO:0007669"/>
    <property type="project" value="UniProtKB-KW"/>
</dbReference>
<evidence type="ECO:0000259" key="8">
    <source>
        <dbReference type="SMART" id="SM00471"/>
    </source>
</evidence>
<proteinExistence type="predicted"/>
<dbReference type="Gene3D" id="1.10.3210.10">
    <property type="entry name" value="Hypothetical protein af1432"/>
    <property type="match status" value="1"/>
</dbReference>
<evidence type="ECO:0000256" key="2">
    <source>
        <dbReference type="ARBA" id="ARBA00001936"/>
    </source>
</evidence>
<sequence>MPDDAAALAAFGYELGVLKRIRRAGWWHAGVRDPESVAEHSARVAQLAAIIAAEEGADPGRAALLGLWHDSQETRTGDLPHTANGYLAKPEPRRITADQTEDLPDRSRGMIRGAVDEYESRQSPEALCAKDADKLEMLLQAVEYRDIGVQRVDAWIDSARAGLKTATARRIAEAAVASSPLAWRDS</sequence>
<keyword evidence="6" id="KW-0479">Metal-binding</keyword>
<comment type="cofactor">
    <cofactor evidence="2">
        <name>Mn(2+)</name>
        <dbReference type="ChEBI" id="CHEBI:29035"/>
    </cofactor>
</comment>
<keyword evidence="10" id="KW-1185">Reference proteome</keyword>
<comment type="subunit">
    <text evidence="4">Homodimer.</text>
</comment>
<evidence type="ECO:0000256" key="5">
    <source>
        <dbReference type="ARBA" id="ARBA00012964"/>
    </source>
</evidence>
<comment type="catalytic activity">
    <reaction evidence="1">
        <text>a 2'-deoxyribonucleoside 5'-phosphate + H2O = a 2'-deoxyribonucleoside + phosphate</text>
        <dbReference type="Rhea" id="RHEA:36167"/>
        <dbReference type="ChEBI" id="CHEBI:15377"/>
        <dbReference type="ChEBI" id="CHEBI:18274"/>
        <dbReference type="ChEBI" id="CHEBI:43474"/>
        <dbReference type="ChEBI" id="CHEBI:65317"/>
        <dbReference type="EC" id="3.1.3.89"/>
    </reaction>
</comment>
<dbReference type="AlphaFoldDB" id="A0A5M7BGX6"/>
<dbReference type="GO" id="GO:0005737">
    <property type="term" value="C:cytoplasm"/>
    <property type="evidence" value="ECO:0007669"/>
    <property type="project" value="TreeGrafter"/>
</dbReference>
<dbReference type="InterPro" id="IPR003607">
    <property type="entry name" value="HD/PDEase_dom"/>
</dbReference>
<dbReference type="OrthoDB" id="9786155at2"/>
<gene>
    <name evidence="9" type="ORF">F1721_26935</name>
</gene>
<comment type="cofactor">
    <cofactor evidence="3">
        <name>Co(2+)</name>
        <dbReference type="ChEBI" id="CHEBI:48828"/>
    </cofactor>
</comment>
<reference evidence="9 10" key="1">
    <citation type="submission" date="2019-09" db="EMBL/GenBank/DDBJ databases">
        <title>Draft genome sequence of the thermophilic Saccharopolyspora hirsuta VKM Ac-666T.</title>
        <authorList>
            <person name="Lobastova T.G."/>
            <person name="Fokina V."/>
            <person name="Bragin E.Y."/>
            <person name="Shtratnikova V.Y."/>
            <person name="Starodumova I.P."/>
            <person name="Tarlachkov S.V."/>
            <person name="Donova M.V."/>
        </authorList>
    </citation>
    <scope>NUCLEOTIDE SEQUENCE [LARGE SCALE GENOMIC DNA]</scope>
    <source>
        <strain evidence="9 10">VKM Ac-666</strain>
    </source>
</reference>
<comment type="caution">
    <text evidence="9">The sequence shown here is derived from an EMBL/GenBank/DDBJ whole genome shotgun (WGS) entry which is preliminary data.</text>
</comment>
<dbReference type="EC" id="3.1.3.89" evidence="5"/>
<dbReference type="PANTHER" id="PTHR11845:SF13">
    <property type="entry name" value="5'-DEOXYNUCLEOTIDASE HDDC2"/>
    <property type="match status" value="1"/>
</dbReference>